<dbReference type="AlphaFoldDB" id="A0AAD8VKS8"/>
<dbReference type="Gene3D" id="1.10.630.10">
    <property type="entry name" value="Cytochrome P450"/>
    <property type="match status" value="1"/>
</dbReference>
<dbReference type="Proteomes" id="UP001231189">
    <property type="component" value="Unassembled WGS sequence"/>
</dbReference>
<keyword evidence="3" id="KW-0560">Oxidoreductase</keyword>
<dbReference type="InterPro" id="IPR036396">
    <property type="entry name" value="Cyt_P450_sf"/>
</dbReference>
<keyword evidence="4" id="KW-0408">Iron</keyword>
<comment type="similarity">
    <text evidence="1">Belongs to the cytochrome P450 family.</text>
</comment>
<comment type="caution">
    <text evidence="5">The sequence shown here is derived from an EMBL/GenBank/DDBJ whole genome shotgun (WGS) entry which is preliminary data.</text>
</comment>
<dbReference type="GO" id="GO:0005506">
    <property type="term" value="F:iron ion binding"/>
    <property type="evidence" value="ECO:0007669"/>
    <property type="project" value="InterPro"/>
</dbReference>
<dbReference type="GO" id="GO:0004497">
    <property type="term" value="F:monooxygenase activity"/>
    <property type="evidence" value="ECO:0007669"/>
    <property type="project" value="InterPro"/>
</dbReference>
<keyword evidence="2" id="KW-0479">Metal-binding</keyword>
<proteinExistence type="inferred from homology"/>
<dbReference type="InterPro" id="IPR001128">
    <property type="entry name" value="Cyt_P450"/>
</dbReference>
<name>A0AAD8VKS8_LOLMU</name>
<dbReference type="GO" id="GO:0016705">
    <property type="term" value="F:oxidoreductase activity, acting on paired donors, with incorporation or reduction of molecular oxygen"/>
    <property type="evidence" value="ECO:0007669"/>
    <property type="project" value="InterPro"/>
</dbReference>
<accession>A0AAD8VKS8</accession>
<gene>
    <name evidence="5" type="ORF">QYE76_035030</name>
</gene>
<dbReference type="Pfam" id="PF00067">
    <property type="entry name" value="p450"/>
    <property type="match status" value="1"/>
</dbReference>
<evidence type="ECO:0000313" key="5">
    <source>
        <dbReference type="EMBL" id="KAK1611357.1"/>
    </source>
</evidence>
<dbReference type="GO" id="GO:0020037">
    <property type="term" value="F:heme binding"/>
    <property type="evidence" value="ECO:0007669"/>
    <property type="project" value="InterPro"/>
</dbReference>
<evidence type="ECO:0000256" key="3">
    <source>
        <dbReference type="ARBA" id="ARBA00023002"/>
    </source>
</evidence>
<evidence type="ECO:0000313" key="6">
    <source>
        <dbReference type="Proteomes" id="UP001231189"/>
    </source>
</evidence>
<evidence type="ECO:0000256" key="4">
    <source>
        <dbReference type="ARBA" id="ARBA00023004"/>
    </source>
</evidence>
<protein>
    <submittedName>
        <fullName evidence="5">Uncharacterized protein</fullName>
    </submittedName>
</protein>
<evidence type="ECO:0000256" key="1">
    <source>
        <dbReference type="ARBA" id="ARBA00010617"/>
    </source>
</evidence>
<keyword evidence="6" id="KW-1185">Reference proteome</keyword>
<dbReference type="PANTHER" id="PTHR24296">
    <property type="entry name" value="CYTOCHROME P450"/>
    <property type="match status" value="1"/>
</dbReference>
<reference evidence="5" key="1">
    <citation type="submission" date="2023-07" db="EMBL/GenBank/DDBJ databases">
        <title>A chromosome-level genome assembly of Lolium multiflorum.</title>
        <authorList>
            <person name="Chen Y."/>
            <person name="Copetti D."/>
            <person name="Kolliker R."/>
            <person name="Studer B."/>
        </authorList>
    </citation>
    <scope>NUCLEOTIDE SEQUENCE</scope>
    <source>
        <strain evidence="5">02402/16</strain>
        <tissue evidence="5">Leaf</tissue>
    </source>
</reference>
<dbReference type="SUPFAM" id="SSF48264">
    <property type="entry name" value="Cytochrome P450"/>
    <property type="match status" value="1"/>
</dbReference>
<organism evidence="5 6">
    <name type="scientific">Lolium multiflorum</name>
    <name type="common">Italian ryegrass</name>
    <name type="synonym">Lolium perenne subsp. multiflorum</name>
    <dbReference type="NCBI Taxonomy" id="4521"/>
    <lineage>
        <taxon>Eukaryota</taxon>
        <taxon>Viridiplantae</taxon>
        <taxon>Streptophyta</taxon>
        <taxon>Embryophyta</taxon>
        <taxon>Tracheophyta</taxon>
        <taxon>Spermatophyta</taxon>
        <taxon>Magnoliopsida</taxon>
        <taxon>Liliopsida</taxon>
        <taxon>Poales</taxon>
        <taxon>Poaceae</taxon>
        <taxon>BOP clade</taxon>
        <taxon>Pooideae</taxon>
        <taxon>Poodae</taxon>
        <taxon>Poeae</taxon>
        <taxon>Poeae Chloroplast Group 2 (Poeae type)</taxon>
        <taxon>Loliodinae</taxon>
        <taxon>Loliinae</taxon>
        <taxon>Lolium</taxon>
    </lineage>
</organism>
<dbReference type="EMBL" id="JAUUTY010000007">
    <property type="protein sequence ID" value="KAK1611357.1"/>
    <property type="molecule type" value="Genomic_DNA"/>
</dbReference>
<sequence>MRFFVTCDPANVQHILAANYANFLKGAEFAAIFDIMSGSLFTVDGEQCRRQRAKFLRVVTSPRFVAGMAARCRDKVEKGLLPLFARLAGNGAPFDVQEVLSRFMFDLTTMSIFGVDPGLVSLEMPLQEAVDAPAAMDTVLEVAFFRHTVPACCWKALRWLNIGPERKLSAAHAVLQGFVTGMMERRKINGGRVGSDEDQDGLEDLLVKLHALAT</sequence>
<evidence type="ECO:0000256" key="2">
    <source>
        <dbReference type="ARBA" id="ARBA00022723"/>
    </source>
</evidence>